<reference evidence="2" key="2">
    <citation type="submission" date="2022-01" db="EMBL/GenBank/DDBJ databases">
        <authorList>
            <person name="Yamashiro T."/>
            <person name="Shiraishi A."/>
            <person name="Satake H."/>
            <person name="Nakayama K."/>
        </authorList>
    </citation>
    <scope>NUCLEOTIDE SEQUENCE</scope>
</reference>
<evidence type="ECO:0000313" key="2">
    <source>
        <dbReference type="EMBL" id="GJT35585.1"/>
    </source>
</evidence>
<feature type="region of interest" description="Disordered" evidence="1">
    <location>
        <begin position="28"/>
        <end position="63"/>
    </location>
</feature>
<protein>
    <recommendedName>
        <fullName evidence="4">Reverse transcriptase domain-containing protein</fullName>
    </recommendedName>
</protein>
<organism evidence="2 3">
    <name type="scientific">Tanacetum coccineum</name>
    <dbReference type="NCBI Taxonomy" id="301880"/>
    <lineage>
        <taxon>Eukaryota</taxon>
        <taxon>Viridiplantae</taxon>
        <taxon>Streptophyta</taxon>
        <taxon>Embryophyta</taxon>
        <taxon>Tracheophyta</taxon>
        <taxon>Spermatophyta</taxon>
        <taxon>Magnoliopsida</taxon>
        <taxon>eudicotyledons</taxon>
        <taxon>Gunneridae</taxon>
        <taxon>Pentapetalae</taxon>
        <taxon>asterids</taxon>
        <taxon>campanulids</taxon>
        <taxon>Asterales</taxon>
        <taxon>Asteraceae</taxon>
        <taxon>Asteroideae</taxon>
        <taxon>Anthemideae</taxon>
        <taxon>Anthemidinae</taxon>
        <taxon>Tanacetum</taxon>
    </lineage>
</organism>
<evidence type="ECO:0000313" key="3">
    <source>
        <dbReference type="Proteomes" id="UP001151760"/>
    </source>
</evidence>
<sequence length="232" mass="26909">MTQDAINKLIAKRTEEALKACDTAKNLETKTEMENEQQDDNVEANANNGNGNGNGNENPNVNNGGVLPIARECTYQDFVKCQPLNFKGTERVVGLTRWFEKIEMVFHISNCSLRYQVKYASCNLLDSALTWWNSHKRTVGVDAAYAMTWKALIKLMLRWSWKRRIMLRSTLEKLKGYAIKNAENKRRFDYNSRDNRGQQHQPFKRQNVARAYTVRNNVERMLGLKDIRSYCC</sequence>
<name>A0ABQ5D8I5_9ASTR</name>
<dbReference type="EMBL" id="BQNB010015062">
    <property type="protein sequence ID" value="GJT35585.1"/>
    <property type="molecule type" value="Genomic_DNA"/>
</dbReference>
<proteinExistence type="predicted"/>
<reference evidence="2" key="1">
    <citation type="journal article" date="2022" name="Int. J. Mol. Sci.">
        <title>Draft Genome of Tanacetum Coccineum: Genomic Comparison of Closely Related Tanacetum-Family Plants.</title>
        <authorList>
            <person name="Yamashiro T."/>
            <person name="Shiraishi A."/>
            <person name="Nakayama K."/>
            <person name="Satake H."/>
        </authorList>
    </citation>
    <scope>NUCLEOTIDE SEQUENCE</scope>
</reference>
<accession>A0ABQ5D8I5</accession>
<keyword evidence="3" id="KW-1185">Reference proteome</keyword>
<evidence type="ECO:0000256" key="1">
    <source>
        <dbReference type="SAM" id="MobiDB-lite"/>
    </source>
</evidence>
<gene>
    <name evidence="2" type="ORF">Tco_0926004</name>
</gene>
<dbReference type="Proteomes" id="UP001151760">
    <property type="component" value="Unassembled WGS sequence"/>
</dbReference>
<feature type="compositionally biased region" description="Low complexity" evidence="1">
    <location>
        <begin position="43"/>
        <end position="63"/>
    </location>
</feature>
<comment type="caution">
    <text evidence="2">The sequence shown here is derived from an EMBL/GenBank/DDBJ whole genome shotgun (WGS) entry which is preliminary data.</text>
</comment>
<evidence type="ECO:0008006" key="4">
    <source>
        <dbReference type="Google" id="ProtNLM"/>
    </source>
</evidence>